<reference evidence="1" key="1">
    <citation type="journal article" date="2015" name="Nature">
        <title>Complex archaea that bridge the gap between prokaryotes and eukaryotes.</title>
        <authorList>
            <person name="Spang A."/>
            <person name="Saw J.H."/>
            <person name="Jorgensen S.L."/>
            <person name="Zaremba-Niedzwiedzka K."/>
            <person name="Martijn J."/>
            <person name="Lind A.E."/>
            <person name="van Eijk R."/>
            <person name="Schleper C."/>
            <person name="Guy L."/>
            <person name="Ettema T.J."/>
        </authorList>
    </citation>
    <scope>NUCLEOTIDE SEQUENCE</scope>
</reference>
<proteinExistence type="predicted"/>
<name>A0A0F9RAI3_9ZZZZ</name>
<dbReference type="AlphaFoldDB" id="A0A0F9RAI3"/>
<protein>
    <submittedName>
        <fullName evidence="1">Uncharacterized protein</fullName>
    </submittedName>
</protein>
<accession>A0A0F9RAI3</accession>
<sequence length="65" mass="8006">MFKIMFKIIRWIILILLVLFLFSFPILVFNENPFTFYWDSLKTILELFKESNPIETIWDLIKSKF</sequence>
<comment type="caution">
    <text evidence="1">The sequence shown here is derived from an EMBL/GenBank/DDBJ whole genome shotgun (WGS) entry which is preliminary data.</text>
</comment>
<gene>
    <name evidence="1" type="ORF">LCGC14_0996530</name>
</gene>
<evidence type="ECO:0000313" key="1">
    <source>
        <dbReference type="EMBL" id="KKN14403.1"/>
    </source>
</evidence>
<dbReference type="EMBL" id="LAZR01003821">
    <property type="protein sequence ID" value="KKN14403.1"/>
    <property type="molecule type" value="Genomic_DNA"/>
</dbReference>
<organism evidence="1">
    <name type="scientific">marine sediment metagenome</name>
    <dbReference type="NCBI Taxonomy" id="412755"/>
    <lineage>
        <taxon>unclassified sequences</taxon>
        <taxon>metagenomes</taxon>
        <taxon>ecological metagenomes</taxon>
    </lineage>
</organism>